<keyword evidence="2" id="KW-1185">Reference proteome</keyword>
<organism evidence="1 2">
    <name type="scientific">Mesobacillus persicus</name>
    <dbReference type="NCBI Taxonomy" id="930146"/>
    <lineage>
        <taxon>Bacteria</taxon>
        <taxon>Bacillati</taxon>
        <taxon>Bacillota</taxon>
        <taxon>Bacilli</taxon>
        <taxon>Bacillales</taxon>
        <taxon>Bacillaceae</taxon>
        <taxon>Mesobacillus</taxon>
    </lineage>
</organism>
<evidence type="ECO:0000313" key="1">
    <source>
        <dbReference type="EMBL" id="SEM55039.1"/>
    </source>
</evidence>
<dbReference type="EMBL" id="FOBW01000003">
    <property type="protein sequence ID" value="SEM55039.1"/>
    <property type="molecule type" value="Genomic_DNA"/>
</dbReference>
<name>A0A1H7ZC09_9BACI</name>
<sequence>MKKKKVTFIELVKKNKEALMNDPKEIARIEERLEAKHSNKR</sequence>
<evidence type="ECO:0000313" key="2">
    <source>
        <dbReference type="Proteomes" id="UP000198553"/>
    </source>
</evidence>
<proteinExistence type="predicted"/>
<dbReference type="Proteomes" id="UP000198553">
    <property type="component" value="Unassembled WGS sequence"/>
</dbReference>
<gene>
    <name evidence="1" type="ORF">SAMN05192533_103325</name>
</gene>
<accession>A0A1H7ZC09</accession>
<dbReference type="AlphaFoldDB" id="A0A1H7ZC09"/>
<dbReference type="RefSeq" id="WP_090742630.1">
    <property type="nucleotide sequence ID" value="NZ_FOBW01000003.1"/>
</dbReference>
<dbReference type="InterPro" id="IPR025004">
    <property type="entry name" value="SenN/SenS"/>
</dbReference>
<dbReference type="Pfam" id="PF13040">
    <property type="entry name" value="Fur_reg_FbpB"/>
    <property type="match status" value="1"/>
</dbReference>
<protein>
    <submittedName>
        <fullName evidence="1">Fur-regulated basic protein B</fullName>
    </submittedName>
</protein>
<dbReference type="STRING" id="930146.SAMN05192533_103325"/>
<reference evidence="2" key="1">
    <citation type="submission" date="2016-10" db="EMBL/GenBank/DDBJ databases">
        <authorList>
            <person name="Varghese N."/>
            <person name="Submissions S."/>
        </authorList>
    </citation>
    <scope>NUCLEOTIDE SEQUENCE [LARGE SCALE GENOMIC DNA]</scope>
    <source>
        <strain evidence="2">B48,IBRC-M 10115,DSM 25386,CECT 8001</strain>
    </source>
</reference>
<dbReference type="OrthoDB" id="2991278at2"/>